<sequence>MRVLYLRCGDASPPAPAGVETHTLDDVPSRRALRFLDEATTQILPEDPTPSLDEIAARPDVAHLGTPGPAPQAPHLPERLRVIVAGTDAALSAVLTRLMRADHLWAEVGFVPSSSDSTAARNWGLPTSGEAALELAMTGTVRPVPLIRTDAGVAVAGSATITDWETPEITGEIIVDDDVLVRHEGAGGVVGARLVPMLDAPGIVAGRTVLPPAGWRERITTWPVLRRFSRGQARTPKVDPDTLFTGRAVQAGGPALGVTVDGVRHPRALERVTFYRHLRDLQVVRP</sequence>
<evidence type="ECO:0008006" key="3">
    <source>
        <dbReference type="Google" id="ProtNLM"/>
    </source>
</evidence>
<dbReference type="SUPFAM" id="SSF111331">
    <property type="entry name" value="NAD kinase/diacylglycerol kinase-like"/>
    <property type="match status" value="1"/>
</dbReference>
<reference evidence="1 2" key="1">
    <citation type="submission" date="2023-05" db="EMBL/GenBank/DDBJ databases">
        <title>Corynebacterium suedekumii sp. nov. and Corynebacterium breve sp. nov. isolated from raw cow's milk.</title>
        <authorList>
            <person name="Baer M.K."/>
            <person name="Mehl L."/>
            <person name="Hellmuth R."/>
            <person name="Marke G."/>
            <person name="Lipski A."/>
        </authorList>
    </citation>
    <scope>NUCLEOTIDE SEQUENCE [LARGE SCALE GENOMIC DNA]</scope>
    <source>
        <strain evidence="1 2">LM112</strain>
    </source>
</reference>
<dbReference type="Gene3D" id="3.40.50.10330">
    <property type="entry name" value="Probable inorganic polyphosphate/atp-NAD kinase, domain 1"/>
    <property type="match status" value="1"/>
</dbReference>
<dbReference type="EMBL" id="CP126970">
    <property type="protein sequence ID" value="WIM70738.1"/>
    <property type="molecule type" value="Genomic_DNA"/>
</dbReference>
<gene>
    <name evidence="1" type="ORF">QP029_02595</name>
</gene>
<protein>
    <recommendedName>
        <fullName evidence="3">Peptidase M50</fullName>
    </recommendedName>
</protein>
<name>A0ABY8VMJ1_9CORY</name>
<evidence type="ECO:0000313" key="2">
    <source>
        <dbReference type="Proteomes" id="UP001238805"/>
    </source>
</evidence>
<evidence type="ECO:0000313" key="1">
    <source>
        <dbReference type="EMBL" id="WIM70738.1"/>
    </source>
</evidence>
<keyword evidence="2" id="KW-1185">Reference proteome</keyword>
<dbReference type="Proteomes" id="UP001238805">
    <property type="component" value="Chromosome"/>
</dbReference>
<dbReference type="RefSeq" id="WP_284875318.1">
    <property type="nucleotide sequence ID" value="NZ_CP126970.1"/>
</dbReference>
<proteinExistence type="predicted"/>
<dbReference type="InterPro" id="IPR017438">
    <property type="entry name" value="ATP-NAD_kinase_N"/>
</dbReference>
<accession>A0ABY8VMJ1</accession>
<dbReference type="InterPro" id="IPR016064">
    <property type="entry name" value="NAD/diacylglycerol_kinase_sf"/>
</dbReference>
<organism evidence="1 2">
    <name type="scientific">Corynebacterium suedekumii</name>
    <dbReference type="NCBI Taxonomy" id="3049801"/>
    <lineage>
        <taxon>Bacteria</taxon>
        <taxon>Bacillati</taxon>
        <taxon>Actinomycetota</taxon>
        <taxon>Actinomycetes</taxon>
        <taxon>Mycobacteriales</taxon>
        <taxon>Corynebacteriaceae</taxon>
        <taxon>Corynebacterium</taxon>
    </lineage>
</organism>